<name>A0A024FU17_9STRA</name>
<organism evidence="1 2">
    <name type="scientific">Albugo candida</name>
    <dbReference type="NCBI Taxonomy" id="65357"/>
    <lineage>
        <taxon>Eukaryota</taxon>
        <taxon>Sar</taxon>
        <taxon>Stramenopiles</taxon>
        <taxon>Oomycota</taxon>
        <taxon>Peronosporomycetes</taxon>
        <taxon>Albuginales</taxon>
        <taxon>Albuginaceae</taxon>
        <taxon>Albugo</taxon>
    </lineage>
</organism>
<dbReference type="AlphaFoldDB" id="A0A024FU17"/>
<comment type="caution">
    <text evidence="1">The sequence shown here is derived from an EMBL/GenBank/DDBJ whole genome shotgun (WGS) entry which is preliminary data.</text>
</comment>
<evidence type="ECO:0000313" key="1">
    <source>
        <dbReference type="EMBL" id="CCI10422.1"/>
    </source>
</evidence>
<evidence type="ECO:0000313" key="2">
    <source>
        <dbReference type="Proteomes" id="UP000053237"/>
    </source>
</evidence>
<dbReference type="Proteomes" id="UP000053237">
    <property type="component" value="Unassembled WGS sequence"/>
</dbReference>
<keyword evidence="2" id="KW-1185">Reference proteome</keyword>
<gene>
    <name evidence="1" type="ORF">BN9_097760</name>
</gene>
<dbReference type="InParanoid" id="A0A024FU17"/>
<accession>A0A024FU17</accession>
<reference evidence="1 2" key="1">
    <citation type="submission" date="2012-05" db="EMBL/GenBank/DDBJ databases">
        <title>Recombination and specialization in a pathogen metapopulation.</title>
        <authorList>
            <person name="Gardiner A."/>
            <person name="Kemen E."/>
            <person name="Schultz-Larsen T."/>
            <person name="MacLean D."/>
            <person name="Van Oosterhout C."/>
            <person name="Jones J.D.G."/>
        </authorList>
    </citation>
    <scope>NUCLEOTIDE SEQUENCE [LARGE SCALE GENOMIC DNA]</scope>
    <source>
        <strain evidence="1 2">Ac Nc2</strain>
    </source>
</reference>
<sequence length="116" mass="13517">MCANNFYRKVSRKCIRSQQQNHSLITAAINLWCRRSCERIVFCEALFCRNYINKMMIALLTHTKNKFFFDGMVIFKNNHLIPQLIVALTSNCTHSTVLHAAPLDLHRSPSKPVHER</sequence>
<dbReference type="EMBL" id="CAIX01000237">
    <property type="protein sequence ID" value="CCI10422.1"/>
    <property type="molecule type" value="Genomic_DNA"/>
</dbReference>
<protein>
    <submittedName>
        <fullName evidence="1">Uncharacterized protein</fullName>
    </submittedName>
</protein>
<proteinExistence type="predicted"/>